<reference evidence="5" key="2">
    <citation type="submission" date="2021-04" db="EMBL/GenBank/DDBJ databases">
        <authorList>
            <person name="Gilroy R."/>
        </authorList>
    </citation>
    <scope>NUCLEOTIDE SEQUENCE</scope>
    <source>
        <strain evidence="5">CHK179-7159</strain>
    </source>
</reference>
<dbReference type="AlphaFoldDB" id="A0A9D2I3Z3"/>
<keyword evidence="2" id="KW-0012">Acyltransferase</keyword>
<dbReference type="Pfam" id="PF00583">
    <property type="entry name" value="Acetyltransf_1"/>
    <property type="match status" value="1"/>
</dbReference>
<evidence type="ECO:0000313" key="5">
    <source>
        <dbReference type="EMBL" id="HJA92480.1"/>
    </source>
</evidence>
<dbReference type="NCBIfam" id="TIGR01575">
    <property type="entry name" value="rimI"/>
    <property type="match status" value="1"/>
</dbReference>
<proteinExistence type="inferred from homology"/>
<dbReference type="InterPro" id="IPR016181">
    <property type="entry name" value="Acyl_CoA_acyltransferase"/>
</dbReference>
<dbReference type="Proteomes" id="UP000886858">
    <property type="component" value="Unassembled WGS sequence"/>
</dbReference>
<keyword evidence="3" id="KW-0963">Cytoplasm</keyword>
<dbReference type="PANTHER" id="PTHR43877:SF1">
    <property type="entry name" value="ACETYLTRANSFERASE"/>
    <property type="match status" value="1"/>
</dbReference>
<evidence type="ECO:0000256" key="3">
    <source>
        <dbReference type="RuleBase" id="RU363094"/>
    </source>
</evidence>
<dbReference type="SUPFAM" id="SSF55729">
    <property type="entry name" value="Acyl-CoA N-acyltransferases (Nat)"/>
    <property type="match status" value="1"/>
</dbReference>
<sequence length="145" mass="16302">MRIRELTEKDLDQAAFLEKACFGISAWSRQALADAVTDKNALYLVAEEDGILAGYCGVWLSFEEGEIMNVAVREDFRRRGYAAGLLRALMQKAAECGASRFLLEVREGNLPAIRLYESLGFQKAGIRKDFYVSPRENALIMTKEI</sequence>
<comment type="similarity">
    <text evidence="3">Belongs to the acetyltransferase family. RimI subfamily.</text>
</comment>
<comment type="caution">
    <text evidence="5">The sequence shown here is derived from an EMBL/GenBank/DDBJ whole genome shotgun (WGS) entry which is preliminary data.</text>
</comment>
<dbReference type="EC" id="2.3.1.266" evidence="3"/>
<name>A0A9D2I3Z3_9FIRM</name>
<dbReference type="GO" id="GO:0005840">
    <property type="term" value="C:ribosome"/>
    <property type="evidence" value="ECO:0007669"/>
    <property type="project" value="UniProtKB-KW"/>
</dbReference>
<comment type="catalytic activity">
    <reaction evidence="3">
        <text>N-terminal L-alanyl-[ribosomal protein bS18] + acetyl-CoA = N-terminal N(alpha)-acetyl-L-alanyl-[ribosomal protein bS18] + CoA + H(+)</text>
        <dbReference type="Rhea" id="RHEA:43756"/>
        <dbReference type="Rhea" id="RHEA-COMP:10676"/>
        <dbReference type="Rhea" id="RHEA-COMP:10677"/>
        <dbReference type="ChEBI" id="CHEBI:15378"/>
        <dbReference type="ChEBI" id="CHEBI:57287"/>
        <dbReference type="ChEBI" id="CHEBI:57288"/>
        <dbReference type="ChEBI" id="CHEBI:64718"/>
        <dbReference type="ChEBI" id="CHEBI:83683"/>
        <dbReference type="EC" id="2.3.1.266"/>
    </reaction>
</comment>
<accession>A0A9D2I3Z3</accession>
<gene>
    <name evidence="5" type="primary">rimI</name>
    <name evidence="5" type="ORF">H9717_05100</name>
</gene>
<dbReference type="GO" id="GO:0005737">
    <property type="term" value="C:cytoplasm"/>
    <property type="evidence" value="ECO:0007669"/>
    <property type="project" value="UniProtKB-SubCell"/>
</dbReference>
<keyword evidence="5" id="KW-0687">Ribonucleoprotein</keyword>
<reference evidence="5" key="1">
    <citation type="journal article" date="2021" name="PeerJ">
        <title>Extensive microbial diversity within the chicken gut microbiome revealed by metagenomics and culture.</title>
        <authorList>
            <person name="Gilroy R."/>
            <person name="Ravi A."/>
            <person name="Getino M."/>
            <person name="Pursley I."/>
            <person name="Horton D.L."/>
            <person name="Alikhan N.F."/>
            <person name="Baker D."/>
            <person name="Gharbi K."/>
            <person name="Hall N."/>
            <person name="Watson M."/>
            <person name="Adriaenssens E.M."/>
            <person name="Foster-Nyarko E."/>
            <person name="Jarju S."/>
            <person name="Secka A."/>
            <person name="Antonio M."/>
            <person name="Oren A."/>
            <person name="Chaudhuri R.R."/>
            <person name="La Ragione R."/>
            <person name="Hildebrand F."/>
            <person name="Pallen M.J."/>
        </authorList>
    </citation>
    <scope>NUCLEOTIDE SEQUENCE</scope>
    <source>
        <strain evidence="5">CHK179-7159</strain>
    </source>
</reference>
<evidence type="ECO:0000259" key="4">
    <source>
        <dbReference type="PROSITE" id="PS51186"/>
    </source>
</evidence>
<organism evidence="5 6">
    <name type="scientific">Candidatus Eisenbergiella merdipullorum</name>
    <dbReference type="NCBI Taxonomy" id="2838553"/>
    <lineage>
        <taxon>Bacteria</taxon>
        <taxon>Bacillati</taxon>
        <taxon>Bacillota</taxon>
        <taxon>Clostridia</taxon>
        <taxon>Lachnospirales</taxon>
        <taxon>Lachnospiraceae</taxon>
        <taxon>Eisenbergiella</taxon>
    </lineage>
</organism>
<protein>
    <recommendedName>
        <fullName evidence="3">[Ribosomal protein bS18]-alanine N-acetyltransferase</fullName>
        <ecNumber evidence="3">2.3.1.266</ecNumber>
    </recommendedName>
</protein>
<feature type="domain" description="N-acetyltransferase" evidence="4">
    <location>
        <begin position="1"/>
        <end position="145"/>
    </location>
</feature>
<dbReference type="PROSITE" id="PS51186">
    <property type="entry name" value="GNAT"/>
    <property type="match status" value="1"/>
</dbReference>
<comment type="subcellular location">
    <subcellularLocation>
        <location evidence="3">Cytoplasm</location>
    </subcellularLocation>
</comment>
<evidence type="ECO:0000256" key="2">
    <source>
        <dbReference type="ARBA" id="ARBA00023315"/>
    </source>
</evidence>
<evidence type="ECO:0000313" key="6">
    <source>
        <dbReference type="Proteomes" id="UP000886858"/>
    </source>
</evidence>
<dbReference type="Gene3D" id="3.40.630.30">
    <property type="match status" value="1"/>
</dbReference>
<evidence type="ECO:0000256" key="1">
    <source>
        <dbReference type="ARBA" id="ARBA00022679"/>
    </source>
</evidence>
<dbReference type="InterPro" id="IPR006464">
    <property type="entry name" value="AcTrfase_RimI/Ard1"/>
</dbReference>
<comment type="function">
    <text evidence="3">Acetylates the N-terminal alanine of ribosomal protein bS18.</text>
</comment>
<dbReference type="InterPro" id="IPR050832">
    <property type="entry name" value="Bact_Acetyltransf"/>
</dbReference>
<dbReference type="EMBL" id="DWYY01000055">
    <property type="protein sequence ID" value="HJA92480.1"/>
    <property type="molecule type" value="Genomic_DNA"/>
</dbReference>
<dbReference type="CDD" id="cd04301">
    <property type="entry name" value="NAT_SF"/>
    <property type="match status" value="1"/>
</dbReference>
<keyword evidence="5" id="KW-0689">Ribosomal protein</keyword>
<keyword evidence="1" id="KW-0808">Transferase</keyword>
<dbReference type="InterPro" id="IPR000182">
    <property type="entry name" value="GNAT_dom"/>
</dbReference>
<dbReference type="PANTHER" id="PTHR43877">
    <property type="entry name" value="AMINOALKYLPHOSPHONATE N-ACETYLTRANSFERASE-RELATED-RELATED"/>
    <property type="match status" value="1"/>
</dbReference>
<dbReference type="GO" id="GO:0008999">
    <property type="term" value="F:protein-N-terminal-alanine acetyltransferase activity"/>
    <property type="evidence" value="ECO:0007669"/>
    <property type="project" value="UniProtKB-EC"/>
</dbReference>